<dbReference type="Proteomes" id="UP000428260">
    <property type="component" value="Chromosome"/>
</dbReference>
<accession>A0A6I6JNP2</accession>
<dbReference type="AlphaFoldDB" id="A0A6I6JNP2"/>
<proteinExistence type="predicted"/>
<feature type="signal peptide" evidence="1">
    <location>
        <begin position="1"/>
        <end position="24"/>
    </location>
</feature>
<sequence length="256" mass="29315">MKFIPVRILLLFIIGSHTIPSLQAQDESAFEIMKKNDALPEPTDNQARIELLLKDKRGNTIHRSLDSYTLKTSFGYNSLIEVVSPADITGMRLLSIAQTGEDDQRLYLPSFGKSRKISSSGKTGKFLGSDIYFYDLEDHDLDEFTYRFDGEKEWDGQNYYIIESTPKDKNAPYSKTTHWVNAADYFVYKSEMYDEKGRLLKTLVVNKTKTDDGIILPVDMTITNVQQKHSTEYHLIRNQINTGISPDIFTVKYLGN</sequence>
<dbReference type="Gene3D" id="2.50.20.10">
    <property type="entry name" value="Lipoprotein localisation LolA/LolB/LppX"/>
    <property type="match status" value="1"/>
</dbReference>
<evidence type="ECO:0000313" key="3">
    <source>
        <dbReference type="EMBL" id="QGY42688.1"/>
    </source>
</evidence>
<keyword evidence="3" id="KW-0449">Lipoprotein</keyword>
<reference evidence="3 4" key="1">
    <citation type="submission" date="2019-11" db="EMBL/GenBank/DDBJ databases">
        <authorList>
            <person name="Zheng R.K."/>
            <person name="Sun C.M."/>
        </authorList>
    </citation>
    <scope>NUCLEOTIDE SEQUENCE [LARGE SCALE GENOMIC DNA]</scope>
    <source>
        <strain evidence="3 4">WC007</strain>
    </source>
</reference>
<evidence type="ECO:0000256" key="1">
    <source>
        <dbReference type="SAM" id="SignalP"/>
    </source>
</evidence>
<evidence type="ECO:0000313" key="4">
    <source>
        <dbReference type="Proteomes" id="UP000428260"/>
    </source>
</evidence>
<feature type="domain" description="Uncharacterized protein TP-0789" evidence="2">
    <location>
        <begin position="77"/>
        <end position="255"/>
    </location>
</feature>
<evidence type="ECO:0000259" key="2">
    <source>
        <dbReference type="Pfam" id="PF17131"/>
    </source>
</evidence>
<dbReference type="KEGG" id="mcos:GM418_03170"/>
<gene>
    <name evidence="3" type="ORF">GM418_03170</name>
</gene>
<organism evidence="3 4">
    <name type="scientific">Maribellus comscasis</name>
    <dbReference type="NCBI Taxonomy" id="2681766"/>
    <lineage>
        <taxon>Bacteria</taxon>
        <taxon>Pseudomonadati</taxon>
        <taxon>Bacteroidota</taxon>
        <taxon>Bacteroidia</taxon>
        <taxon>Marinilabiliales</taxon>
        <taxon>Prolixibacteraceae</taxon>
        <taxon>Maribellus</taxon>
    </lineage>
</organism>
<feature type="chain" id="PRO_5026244095" evidence="1">
    <location>
        <begin position="25"/>
        <end position="256"/>
    </location>
</feature>
<protein>
    <submittedName>
        <fullName evidence="3">Outer membrane lipoprotein-sorting protein</fullName>
    </submittedName>
</protein>
<dbReference type="RefSeq" id="WP_158863075.1">
    <property type="nucleotide sequence ID" value="NZ_CP046401.1"/>
</dbReference>
<dbReference type="Pfam" id="PF17131">
    <property type="entry name" value="LolA_like"/>
    <property type="match status" value="1"/>
</dbReference>
<dbReference type="CDD" id="cd16329">
    <property type="entry name" value="LolA_like"/>
    <property type="match status" value="1"/>
</dbReference>
<dbReference type="EMBL" id="CP046401">
    <property type="protein sequence ID" value="QGY42688.1"/>
    <property type="molecule type" value="Genomic_DNA"/>
</dbReference>
<keyword evidence="4" id="KW-1185">Reference proteome</keyword>
<dbReference type="InterPro" id="IPR033399">
    <property type="entry name" value="TP_0789-like"/>
</dbReference>
<keyword evidence="1" id="KW-0732">Signal</keyword>
<name>A0A6I6JNP2_9BACT</name>